<dbReference type="OrthoDB" id="210591at2157"/>
<sequence>MTDIKLINENGVIKGIDPDTGEEVPVSFEELSTGVAFTDPVTMYVRSGGDDSNDGLSASDAKATIQAGVDDAPLVPNGGQALKVDIGDGTFSESVTLDRSVASQVWLQGSDSTTLDGSDPTTPKSKRPPGA</sequence>
<dbReference type="InterPro" id="IPR012334">
    <property type="entry name" value="Pectin_lyas_fold"/>
</dbReference>
<dbReference type="EMBL" id="FOXI01000011">
    <property type="protein sequence ID" value="SFP89406.1"/>
    <property type="molecule type" value="Genomic_DNA"/>
</dbReference>
<keyword evidence="3" id="KW-1185">Reference proteome</keyword>
<reference evidence="3" key="1">
    <citation type="submission" date="2016-10" db="EMBL/GenBank/DDBJ databases">
        <authorList>
            <person name="Varghese N."/>
            <person name="Submissions S."/>
        </authorList>
    </citation>
    <scope>NUCLEOTIDE SEQUENCE [LARGE SCALE GENOMIC DNA]</scope>
    <source>
        <strain evidence="3">CGMCC 1.10329</strain>
    </source>
</reference>
<dbReference type="Proteomes" id="UP000183769">
    <property type="component" value="Unassembled WGS sequence"/>
</dbReference>
<gene>
    <name evidence="2" type="ORF">SAMN05216277_11176</name>
</gene>
<evidence type="ECO:0000313" key="3">
    <source>
        <dbReference type="Proteomes" id="UP000183769"/>
    </source>
</evidence>
<proteinExistence type="predicted"/>
<feature type="region of interest" description="Disordered" evidence="1">
    <location>
        <begin position="108"/>
        <end position="131"/>
    </location>
</feature>
<dbReference type="SUPFAM" id="SSF51126">
    <property type="entry name" value="Pectin lyase-like"/>
    <property type="match status" value="1"/>
</dbReference>
<organism evidence="2 3">
    <name type="scientific">Halolamina pelagica</name>
    <dbReference type="NCBI Taxonomy" id="699431"/>
    <lineage>
        <taxon>Archaea</taxon>
        <taxon>Methanobacteriati</taxon>
        <taxon>Methanobacteriota</taxon>
        <taxon>Stenosarchaea group</taxon>
        <taxon>Halobacteria</taxon>
        <taxon>Halobacteriales</taxon>
        <taxon>Haloferacaceae</taxon>
    </lineage>
</organism>
<feature type="compositionally biased region" description="Polar residues" evidence="1">
    <location>
        <begin position="108"/>
        <end position="123"/>
    </location>
</feature>
<dbReference type="InterPro" id="IPR011050">
    <property type="entry name" value="Pectin_lyase_fold/virulence"/>
</dbReference>
<dbReference type="AlphaFoldDB" id="A0A1I5U4D7"/>
<evidence type="ECO:0000256" key="1">
    <source>
        <dbReference type="SAM" id="MobiDB-lite"/>
    </source>
</evidence>
<name>A0A1I5U4D7_9EURY</name>
<protein>
    <submittedName>
        <fullName evidence="2">Uncharacterized protein</fullName>
    </submittedName>
</protein>
<accession>A0A1I5U4D7</accession>
<dbReference type="Gene3D" id="2.160.20.10">
    <property type="entry name" value="Single-stranded right-handed beta-helix, Pectin lyase-like"/>
    <property type="match status" value="1"/>
</dbReference>
<dbReference type="RefSeq" id="WP_074879220.1">
    <property type="nucleotide sequence ID" value="NZ_FOXI01000011.1"/>
</dbReference>
<evidence type="ECO:0000313" key="2">
    <source>
        <dbReference type="EMBL" id="SFP89406.1"/>
    </source>
</evidence>